<dbReference type="PANTHER" id="PTHR43215:SF14">
    <property type="entry name" value="RADIAL SPOKE HEAD 1 HOMOLOG"/>
    <property type="match status" value="1"/>
</dbReference>
<evidence type="ECO:0000256" key="4">
    <source>
        <dbReference type="ARBA" id="ARBA00022833"/>
    </source>
</evidence>
<keyword evidence="9" id="KW-1185">Reference proteome</keyword>
<dbReference type="InterPro" id="IPR013083">
    <property type="entry name" value="Znf_RING/FYVE/PHD"/>
</dbReference>
<feature type="region of interest" description="Disordered" evidence="6">
    <location>
        <begin position="1"/>
        <end position="21"/>
    </location>
</feature>
<dbReference type="VEuPathDB" id="TriTrypDB:BSAL_42360"/>
<protein>
    <recommendedName>
        <fullName evidence="7">FYVE-type domain-containing protein</fullName>
    </recommendedName>
</protein>
<dbReference type="PANTHER" id="PTHR43215">
    <property type="entry name" value="RADIAL SPOKE HEAD 1 HOMOLOG"/>
    <property type="match status" value="1"/>
</dbReference>
<dbReference type="InterPro" id="IPR003409">
    <property type="entry name" value="MORN"/>
</dbReference>
<dbReference type="Gene3D" id="2.20.110.10">
    <property type="entry name" value="Histone H3 K4-specific methyltransferase SET7/9 N-terminal domain"/>
    <property type="match status" value="6"/>
</dbReference>
<dbReference type="FunFam" id="2.20.110.10:FF:000002">
    <property type="entry name" value="Phosphatidylinositol 4-phosphate 5-kinase 8"/>
    <property type="match status" value="1"/>
</dbReference>
<reference evidence="9" key="1">
    <citation type="submission" date="2015-09" db="EMBL/GenBank/DDBJ databases">
        <authorList>
            <consortium name="Pathogen Informatics"/>
        </authorList>
    </citation>
    <scope>NUCLEOTIDE SEQUENCE [LARGE SCALE GENOMIC DNA]</scope>
    <source>
        <strain evidence="9">Lake Konstanz</strain>
    </source>
</reference>
<dbReference type="Pfam" id="PF01363">
    <property type="entry name" value="FYVE"/>
    <property type="match status" value="1"/>
</dbReference>
<evidence type="ECO:0000259" key="7">
    <source>
        <dbReference type="PROSITE" id="PS50178"/>
    </source>
</evidence>
<dbReference type="InterPro" id="IPR017455">
    <property type="entry name" value="Znf_FYVE-rel"/>
</dbReference>
<sequence>MNIPTAGPSAPPQEEPVDSDVSTALPSMVREVLGAMSLRQVKAFKPHEGQEPSARLTDGGVYYGDLDGQRRPNGRGIALLGDGASRFGGEWREGHYHGFGSMCAPTFDYEGSWEGDEMHGHGTIYYKDTVVSILLRGVQLLSPFDVKHRPLEYRGDFHKTYHRHGIGTMTYRNGDVYEGAWSSNRREGSGAMRYASGERYQGQWSNDERHGDGVMQEVNGAVFRGTFEHDRRHGLRCVLTFPHGDEYTGEFQQDDITGEGTMRYKNGDVYQGAWKDAVRHGKGKFELKKSGATIQGTFVKGLIHGEAEVTFPGKSKYIGNFEKGERTFGTLFNDIDGSVYQGEWRADHMHGLGLQWSANGDFYYGKFVVNKREGFGNCNYVNGDEYSGEFANDMRHGKGILQSTDGSIQAGTWESDVLKRGYQGEWDGVNFNGIGTLHLGLGATQYFGIFRDGLRDGAGILRVSKDMCNQAALQAAAAVPVWRKTIAKNGRPTLLPPQDRGVGDFGMVIFSLWRRDELNGQTIIQYPNGQIFAGRCSQGLRCSSDDRPLSTASLEQGLSHLARIVDPYGHEYIGTLRGDAQDGSIGYFLSKNVAKPLYDPLTPEEEAQELAAAVEASRADAEIQRIQNEMASNSGGTFSFMNPLTIFRGRSNSQLERATAAAAAVKHVERRIVDFENDFVVVGPWTFVDREEFLLQNTIGVAPTKLVPLCGGGLGLEGLPKSARASVLLPPPAVPKYACGTACGSSTFFYENEQLVFQVDLCEGRPLLFVPHKLATPSKVPSPSILNTLPASSAGCSTTSSEPKAEPFPATTIGDPVLDPLKSWWVSTTLSSSDPRNCVHCGKEFGLFRKPLPCDVCRLNKCASCLQEINPISFDGSGVLAALLVSRHFRNEGTTTAAGSAIPFHAKMKIQICPWCISAVTHRMVKGTVWTPKADSDKENVGAAALAITSQSWSVYRGPLAGRKPHGEGEQWHGTTSYFRGMFVLGDRQGHGMQVFPNGESYVGEWHKGKRHGVGRYHCSDGSTLIGTWREGELVEPSYHGDTTADGVRCGRGQAFYPDGSRYNGEWKSDMRHGSGIMQVFSGDIYSGAFERDHFHGIGKLVHASSVFMGSFVAGKKHGRGVERFGDRVVEGLWQNDTLEGLVRIHDTAKEDVYDSFYKNGEERRDMFLPPAMKQDVDAVRCNQCHAEFGFFLRKHHCRLCGHVVCDDCSKHRVVLPLHFNLTPAQRLCTSCSEATIVGQSLAIRRYASGAVYCGLWVNNVWASSGVYCRPGSTEYFLLNSYPSSVSSVATPRLPQSPFDPSQHGQDADLHGPPHTEQEHSHLPHTATLPRATEEDVERFKRWWTSAVETMCGSASVFPLTFETVHSIELPLWNPTVPLNVFSLKDDEDDTAAARRANFEGRTIPEVPQPPTHLKPPASAFQQPIPLLEETAQLDRITNERIERFMPFPPPSANEGSPVDSSGEVYRKLRCYDKVRFNLDTPPRPPLYTGQLVPWSTWSCYPVPEYRGVGGTYQEPFFKTLPMVPVPDCGIRDLQLEPLDGGQSLQLSLSRSGSVVVTQQSSGGAALQPNLSSVSL</sequence>
<dbReference type="PROSITE" id="PS50178">
    <property type="entry name" value="ZF_FYVE"/>
    <property type="match status" value="1"/>
</dbReference>
<feature type="compositionally biased region" description="Basic and acidic residues" evidence="6">
    <location>
        <begin position="1306"/>
        <end position="1322"/>
    </location>
</feature>
<keyword evidence="3 5" id="KW-0863">Zinc-finger</keyword>
<name>A0A0S4KIB8_BODSA</name>
<dbReference type="Pfam" id="PF02493">
    <property type="entry name" value="MORN"/>
    <property type="match status" value="17"/>
</dbReference>
<organism evidence="8 9">
    <name type="scientific">Bodo saltans</name>
    <name type="common">Flagellated protozoan</name>
    <dbReference type="NCBI Taxonomy" id="75058"/>
    <lineage>
        <taxon>Eukaryota</taxon>
        <taxon>Discoba</taxon>
        <taxon>Euglenozoa</taxon>
        <taxon>Kinetoplastea</taxon>
        <taxon>Metakinetoplastina</taxon>
        <taxon>Eubodonida</taxon>
        <taxon>Bodonidae</taxon>
        <taxon>Bodo</taxon>
    </lineage>
</organism>
<dbReference type="SUPFAM" id="SSF57903">
    <property type="entry name" value="FYVE/PHD zinc finger"/>
    <property type="match status" value="2"/>
</dbReference>
<evidence type="ECO:0000256" key="3">
    <source>
        <dbReference type="ARBA" id="ARBA00022771"/>
    </source>
</evidence>
<dbReference type="SUPFAM" id="SSF82185">
    <property type="entry name" value="Histone H3 K4-specific methyltransferase SET7/9 N-terminal domain"/>
    <property type="match status" value="6"/>
</dbReference>
<dbReference type="SMART" id="SM00064">
    <property type="entry name" value="FYVE"/>
    <property type="match status" value="1"/>
</dbReference>
<dbReference type="Proteomes" id="UP000051952">
    <property type="component" value="Unassembled WGS sequence"/>
</dbReference>
<accession>A0A0S4KIB8</accession>
<feature type="domain" description="FYVE-type" evidence="7">
    <location>
        <begin position="1176"/>
        <end position="1237"/>
    </location>
</feature>
<dbReference type="SMART" id="SM00698">
    <property type="entry name" value="MORN"/>
    <property type="match status" value="18"/>
</dbReference>
<evidence type="ECO:0000256" key="2">
    <source>
        <dbReference type="ARBA" id="ARBA00022737"/>
    </source>
</evidence>
<dbReference type="InterPro" id="IPR011011">
    <property type="entry name" value="Znf_FYVE_PHD"/>
</dbReference>
<dbReference type="EMBL" id="CYKH01002148">
    <property type="protein sequence ID" value="CUI15435.1"/>
    <property type="molecule type" value="Genomic_DNA"/>
</dbReference>
<dbReference type="OMA" id="CAGERHG"/>
<dbReference type="GO" id="GO:0008270">
    <property type="term" value="F:zinc ion binding"/>
    <property type="evidence" value="ECO:0007669"/>
    <property type="project" value="UniProtKB-KW"/>
</dbReference>
<dbReference type="Gene3D" id="3.30.40.10">
    <property type="entry name" value="Zinc/RING finger domain, C3HC4 (zinc finger)"/>
    <property type="match status" value="1"/>
</dbReference>
<evidence type="ECO:0000256" key="1">
    <source>
        <dbReference type="ARBA" id="ARBA00022723"/>
    </source>
</evidence>
<evidence type="ECO:0000313" key="9">
    <source>
        <dbReference type="Proteomes" id="UP000051952"/>
    </source>
</evidence>
<keyword evidence="1" id="KW-0479">Metal-binding</keyword>
<proteinExistence type="predicted"/>
<keyword evidence="2" id="KW-0677">Repeat</keyword>
<feature type="region of interest" description="Disordered" evidence="6">
    <location>
        <begin position="1289"/>
        <end position="1333"/>
    </location>
</feature>
<evidence type="ECO:0000256" key="6">
    <source>
        <dbReference type="SAM" id="MobiDB-lite"/>
    </source>
</evidence>
<keyword evidence="4" id="KW-0862">Zinc</keyword>
<dbReference type="InterPro" id="IPR000306">
    <property type="entry name" value="Znf_FYVE"/>
</dbReference>
<gene>
    <name evidence="8" type="ORF">BSAL_42360</name>
</gene>
<dbReference type="OrthoDB" id="270720at2759"/>
<evidence type="ECO:0000256" key="5">
    <source>
        <dbReference type="PROSITE-ProRule" id="PRU00091"/>
    </source>
</evidence>
<evidence type="ECO:0000313" key="8">
    <source>
        <dbReference type="EMBL" id="CUI15435.1"/>
    </source>
</evidence>
<dbReference type="CDD" id="cd00065">
    <property type="entry name" value="FYVE_like_SF"/>
    <property type="match status" value="1"/>
</dbReference>